<name>A0A941EG96_9ACTN</name>
<feature type="transmembrane region" description="Helical" evidence="1">
    <location>
        <begin position="100"/>
        <end position="121"/>
    </location>
</feature>
<evidence type="ECO:0000256" key="1">
    <source>
        <dbReference type="SAM" id="Phobius"/>
    </source>
</evidence>
<organism evidence="2 3">
    <name type="scientific">Actinospica acidithermotolerans</name>
    <dbReference type="NCBI Taxonomy" id="2828514"/>
    <lineage>
        <taxon>Bacteria</taxon>
        <taxon>Bacillati</taxon>
        <taxon>Actinomycetota</taxon>
        <taxon>Actinomycetes</taxon>
        <taxon>Catenulisporales</taxon>
        <taxon>Actinospicaceae</taxon>
        <taxon>Actinospica</taxon>
    </lineage>
</organism>
<keyword evidence="1" id="KW-0812">Transmembrane</keyword>
<evidence type="ECO:0000313" key="3">
    <source>
        <dbReference type="Proteomes" id="UP000676325"/>
    </source>
</evidence>
<comment type="caution">
    <text evidence="2">The sequence shown here is derived from an EMBL/GenBank/DDBJ whole genome shotgun (WGS) entry which is preliminary data.</text>
</comment>
<dbReference type="RefSeq" id="WP_212521086.1">
    <property type="nucleotide sequence ID" value="NZ_JAGSOH010000107.1"/>
</dbReference>
<feature type="transmembrane region" description="Helical" evidence="1">
    <location>
        <begin position="210"/>
        <end position="238"/>
    </location>
</feature>
<dbReference type="EMBL" id="JAGSOH010000107">
    <property type="protein sequence ID" value="MBR7829957.1"/>
    <property type="molecule type" value="Genomic_DNA"/>
</dbReference>
<feature type="transmembrane region" description="Helical" evidence="1">
    <location>
        <begin position="287"/>
        <end position="307"/>
    </location>
</feature>
<dbReference type="Proteomes" id="UP000676325">
    <property type="component" value="Unassembled WGS sequence"/>
</dbReference>
<feature type="transmembrane region" description="Helical" evidence="1">
    <location>
        <begin position="168"/>
        <end position="189"/>
    </location>
</feature>
<feature type="transmembrane region" description="Helical" evidence="1">
    <location>
        <begin position="258"/>
        <end position="280"/>
    </location>
</feature>
<dbReference type="AlphaFoldDB" id="A0A941EG96"/>
<dbReference type="Pfam" id="PF01944">
    <property type="entry name" value="SpoIIM"/>
    <property type="match status" value="1"/>
</dbReference>
<sequence length="334" mass="36354">MDIDAFVVRNAPKWNRLNRLARQRRLTVTEVDELLALHQATARDLSVVRTNLPDAEMVGRLSSTLALSRAALTAPRVARWAVVGDFFTAKLPAALYRARWWWGITAVVSLLLALVLGIWLAHDPSARNELLPPDYVRQLTKPGGDFETYYRSAPARDFAFKVWTNNFFIAWEALFSGILLGIPVLPMLFSNSANIAVDGAYMVSAGRGDVFFELILPHGFLELTSVFIAAGVGLKLGWTLIAPGDRSRVTALQEEGRITGVVAIGMVLTLACSGFIEAFVTPSGLPAAVRIGIGAAVELAFLAYVFIAGRRAYLRGETGDLSAVDRVDELPVVA</sequence>
<gene>
    <name evidence="2" type="ORF">KDK95_26880</name>
</gene>
<keyword evidence="3" id="KW-1185">Reference proteome</keyword>
<evidence type="ECO:0000313" key="2">
    <source>
        <dbReference type="EMBL" id="MBR7829957.1"/>
    </source>
</evidence>
<keyword evidence="1" id="KW-0472">Membrane</keyword>
<reference evidence="2" key="1">
    <citation type="submission" date="2021-04" db="EMBL/GenBank/DDBJ databases">
        <title>Genome based classification of Actinospica acidithermotolerans sp. nov., an actinobacterium isolated from an Indonesian hot spring.</title>
        <authorList>
            <person name="Kusuma A.B."/>
            <person name="Putra K.E."/>
            <person name="Nafisah S."/>
            <person name="Loh J."/>
            <person name="Nouioui I."/>
            <person name="Goodfellow M."/>
        </authorList>
    </citation>
    <scope>NUCLEOTIDE SEQUENCE</scope>
    <source>
        <strain evidence="2">MGRD01-02</strain>
    </source>
</reference>
<protein>
    <submittedName>
        <fullName evidence="2">Stage II sporulation protein M</fullName>
    </submittedName>
</protein>
<dbReference type="PANTHER" id="PTHR35337:SF1">
    <property type="entry name" value="SLR1478 PROTEIN"/>
    <property type="match status" value="1"/>
</dbReference>
<keyword evidence="1" id="KW-1133">Transmembrane helix</keyword>
<accession>A0A941EG96</accession>
<dbReference type="PANTHER" id="PTHR35337">
    <property type="entry name" value="SLR1478 PROTEIN"/>
    <property type="match status" value="1"/>
</dbReference>
<dbReference type="InterPro" id="IPR002798">
    <property type="entry name" value="SpoIIM-like"/>
</dbReference>
<proteinExistence type="predicted"/>